<gene>
    <name evidence="8" type="ORF">DWX31_21000</name>
</gene>
<dbReference type="SUPFAM" id="SSF53850">
    <property type="entry name" value="Periplasmic binding protein-like II"/>
    <property type="match status" value="1"/>
</dbReference>
<evidence type="ECO:0000313" key="8">
    <source>
        <dbReference type="EMBL" id="RGD68611.1"/>
    </source>
</evidence>
<feature type="signal peptide" evidence="7">
    <location>
        <begin position="1"/>
        <end position="23"/>
    </location>
</feature>
<evidence type="ECO:0000256" key="6">
    <source>
        <dbReference type="SAM" id="MobiDB-lite"/>
    </source>
</evidence>
<reference evidence="8 9" key="1">
    <citation type="submission" date="2018-08" db="EMBL/GenBank/DDBJ databases">
        <title>A genome reference for cultivated species of the human gut microbiota.</title>
        <authorList>
            <person name="Zou Y."/>
            <person name="Xue W."/>
            <person name="Luo G."/>
        </authorList>
    </citation>
    <scope>NUCLEOTIDE SEQUENCE [LARGE SCALE GENOMIC DNA]</scope>
    <source>
        <strain evidence="8 9">AF19-13AC</strain>
    </source>
</reference>
<evidence type="ECO:0000256" key="4">
    <source>
        <dbReference type="ARBA" id="ARBA00023139"/>
    </source>
</evidence>
<feature type="region of interest" description="Disordered" evidence="6">
    <location>
        <begin position="31"/>
        <end position="59"/>
    </location>
</feature>
<dbReference type="Pfam" id="PF01547">
    <property type="entry name" value="SBP_bac_1"/>
    <property type="match status" value="1"/>
</dbReference>
<proteinExistence type="predicted"/>
<dbReference type="Gene3D" id="3.40.190.10">
    <property type="entry name" value="Periplasmic binding protein-like II"/>
    <property type="match status" value="1"/>
</dbReference>
<accession>A0A3E3DH48</accession>
<keyword evidence="1" id="KW-1003">Cell membrane</keyword>
<dbReference type="EMBL" id="QTJW01000015">
    <property type="protein sequence ID" value="RGD68611.1"/>
    <property type="molecule type" value="Genomic_DNA"/>
</dbReference>
<protein>
    <submittedName>
        <fullName evidence="8">Extracellular solute-binding protein</fullName>
    </submittedName>
</protein>
<evidence type="ECO:0000256" key="2">
    <source>
        <dbReference type="ARBA" id="ARBA00022729"/>
    </source>
</evidence>
<evidence type="ECO:0000313" key="9">
    <source>
        <dbReference type="Proteomes" id="UP000261023"/>
    </source>
</evidence>
<dbReference type="PROSITE" id="PS51257">
    <property type="entry name" value="PROKAR_LIPOPROTEIN"/>
    <property type="match status" value="1"/>
</dbReference>
<keyword evidence="4" id="KW-0564">Palmitate</keyword>
<keyword evidence="2 7" id="KW-0732">Signal</keyword>
<dbReference type="PANTHER" id="PTHR43649">
    <property type="entry name" value="ARABINOSE-BINDING PROTEIN-RELATED"/>
    <property type="match status" value="1"/>
</dbReference>
<evidence type="ECO:0000256" key="3">
    <source>
        <dbReference type="ARBA" id="ARBA00023136"/>
    </source>
</evidence>
<dbReference type="InterPro" id="IPR050490">
    <property type="entry name" value="Bact_solute-bd_prot1"/>
</dbReference>
<dbReference type="InterPro" id="IPR006059">
    <property type="entry name" value="SBP"/>
</dbReference>
<keyword evidence="3" id="KW-0472">Membrane</keyword>
<sequence>MKKKGLISMVLAGAMAASLTGCGGGANTSTTAVPTNAASEKGGETQIQPTEAKKEESGEKTVITVWTQDRHDSEYVESKIEEFNATNEKGIEISLNVITDDYPNMMALAYSSGTAPDIAGIGGATSGFDLKTFVEAGIIDPLNDYITDPEYEKVTEASTLQFEGINMIDGNVYWIPTGMRSGTRIEYNKDLIEKAGYTEFPDTLDGVVELADKITKDGNGTYYGVGFTSSVPFNRWLEGTAETSGIYRYDYKTGKFNFDGYKPIIETANKLFTNGSVFPGSTTQGVDAMRAQFVEGTYGIWGNASQEAGVFTSQFPIDKFEWGVAEVPSLDGTRKGAQTIQPQKGYMMFSSSKNKDKAWEVIKYFSSEEFLKGYLEAGLYLPISNYMDRTIDKTKTGRLADFQLTDYESVYPAVPAISLEGDDYGTVIWRAIMGDISADDAIADLNKRYNNALENDIKLGKIKRIIIKDFDALHPSQGTIEYTE</sequence>
<comment type="caution">
    <text evidence="8">The sequence shown here is derived from an EMBL/GenBank/DDBJ whole genome shotgun (WGS) entry which is preliminary data.</text>
</comment>
<evidence type="ECO:0000256" key="1">
    <source>
        <dbReference type="ARBA" id="ARBA00022475"/>
    </source>
</evidence>
<dbReference type="RefSeq" id="WP_025531773.1">
    <property type="nucleotide sequence ID" value="NZ_CAXUGB010000021.1"/>
</dbReference>
<dbReference type="OrthoDB" id="362670at2"/>
<keyword evidence="5" id="KW-0449">Lipoprotein</keyword>
<feature type="chain" id="PRO_5039167255" evidence="7">
    <location>
        <begin position="24"/>
        <end position="484"/>
    </location>
</feature>
<evidence type="ECO:0000256" key="5">
    <source>
        <dbReference type="ARBA" id="ARBA00023288"/>
    </source>
</evidence>
<dbReference type="Proteomes" id="UP000261023">
    <property type="component" value="Unassembled WGS sequence"/>
</dbReference>
<dbReference type="PANTHER" id="PTHR43649:SF33">
    <property type="entry name" value="POLYGALACTURONAN_RHAMNOGALACTURONAN-BINDING PROTEIN YTCQ"/>
    <property type="match status" value="1"/>
</dbReference>
<dbReference type="AlphaFoldDB" id="A0A3E3DH48"/>
<organism evidence="8 9">
    <name type="scientific">Hungatella hathewayi</name>
    <dbReference type="NCBI Taxonomy" id="154046"/>
    <lineage>
        <taxon>Bacteria</taxon>
        <taxon>Bacillati</taxon>
        <taxon>Bacillota</taxon>
        <taxon>Clostridia</taxon>
        <taxon>Lachnospirales</taxon>
        <taxon>Lachnospiraceae</taxon>
        <taxon>Hungatella</taxon>
    </lineage>
</organism>
<name>A0A3E3DH48_9FIRM</name>
<evidence type="ECO:0000256" key="7">
    <source>
        <dbReference type="SAM" id="SignalP"/>
    </source>
</evidence>